<comment type="similarity">
    <text evidence="6 7">Belongs to the acetokinase family.</text>
</comment>
<dbReference type="InterPro" id="IPR000890">
    <property type="entry name" value="Aliphatic_acid_kin_short-chain"/>
</dbReference>
<keyword evidence="3 6" id="KW-0547">Nucleotide-binding</keyword>
<comment type="catalytic activity">
    <reaction evidence="6">
        <text>butanoate + ATP = butanoyl phosphate + ADP</text>
        <dbReference type="Rhea" id="RHEA:13585"/>
        <dbReference type="ChEBI" id="CHEBI:17968"/>
        <dbReference type="ChEBI" id="CHEBI:30616"/>
        <dbReference type="ChEBI" id="CHEBI:58079"/>
        <dbReference type="ChEBI" id="CHEBI:456216"/>
        <dbReference type="EC" id="2.7.2.7"/>
    </reaction>
</comment>
<accession>A0ABQ5TL93</accession>
<keyword evidence="9" id="KW-1185">Reference proteome</keyword>
<dbReference type="EC" id="2.7.2.7" evidence="6"/>
<dbReference type="NCBIfam" id="TIGR02707">
    <property type="entry name" value="butyr_kinase"/>
    <property type="match status" value="1"/>
</dbReference>
<dbReference type="PIRSF" id="PIRSF036458">
    <property type="entry name" value="Butyrate_kin"/>
    <property type="match status" value="1"/>
</dbReference>
<sequence length="358" mass="39993">MQTNRRILVIQPELYATTIGVFENERLLYEQTIHHSEEELNKFTRIMDQVSHRKHTLLHQLDLDGINISKFSAVCGRGGLLQPITGGTYAINEKMLYDLKTAAFGEHVSNLGAVIADSIAKGLNIPAYIVDPPVVDEMQPIARISGIPEIERKSIFHALNHRQAGRLASKRLGKTYNELNLIVIHIARGITIGAHRNGKIIDVTNGLEGEGPFTIDRCGGIPIGRILQYGIEKSDQIEDWEQKLIKQAGLKAYLHTEDPKVIELNLLKEDPWTIEVMQALAYQIAKEIGSMSTVLNGEIDGIVFTGNVEEDDFVMKEVITRINWIADIMVFPGNNELEAMNEGVLQVIRGEVPVKTYP</sequence>
<evidence type="ECO:0000256" key="2">
    <source>
        <dbReference type="ARBA" id="ARBA00022679"/>
    </source>
</evidence>
<comment type="subcellular location">
    <subcellularLocation>
        <location evidence="6">Cytoplasm</location>
    </subcellularLocation>
</comment>
<organism evidence="8 9">
    <name type="scientific">Oceanobacillus kimchii</name>
    <dbReference type="NCBI Taxonomy" id="746691"/>
    <lineage>
        <taxon>Bacteria</taxon>
        <taxon>Bacillati</taxon>
        <taxon>Bacillota</taxon>
        <taxon>Bacilli</taxon>
        <taxon>Bacillales</taxon>
        <taxon>Bacillaceae</taxon>
        <taxon>Oceanobacillus</taxon>
    </lineage>
</organism>
<evidence type="ECO:0000256" key="5">
    <source>
        <dbReference type="ARBA" id="ARBA00022840"/>
    </source>
</evidence>
<protein>
    <recommendedName>
        <fullName evidence="6">Probable butyrate kinase</fullName>
        <shortName evidence="6">BK</shortName>
        <ecNumber evidence="6">2.7.2.7</ecNumber>
    </recommendedName>
    <alternativeName>
        <fullName evidence="6">Branched-chain carboxylic acid kinase</fullName>
    </alternativeName>
</protein>
<dbReference type="HAMAP" id="MF_00542">
    <property type="entry name" value="Butyrate_kinase"/>
    <property type="match status" value="1"/>
</dbReference>
<dbReference type="RefSeq" id="WP_317958188.1">
    <property type="nucleotide sequence ID" value="NZ_BSKO01000001.1"/>
</dbReference>
<dbReference type="NCBIfam" id="NF002834">
    <property type="entry name" value="PRK03011.1-5"/>
    <property type="match status" value="1"/>
</dbReference>
<dbReference type="EMBL" id="BSKO01000001">
    <property type="protein sequence ID" value="GLO66521.1"/>
    <property type="molecule type" value="Genomic_DNA"/>
</dbReference>
<keyword evidence="4 6" id="KW-0418">Kinase</keyword>
<evidence type="ECO:0000313" key="8">
    <source>
        <dbReference type="EMBL" id="GLO66521.1"/>
    </source>
</evidence>
<name>A0ABQ5TL93_9BACI</name>
<evidence type="ECO:0000256" key="6">
    <source>
        <dbReference type="HAMAP-Rule" id="MF_00542"/>
    </source>
</evidence>
<keyword evidence="1 6" id="KW-0963">Cytoplasm</keyword>
<keyword evidence="2 6" id="KW-0808">Transferase</keyword>
<keyword evidence="5 6" id="KW-0067">ATP-binding</keyword>
<dbReference type="Proteomes" id="UP001275436">
    <property type="component" value="Unassembled WGS sequence"/>
</dbReference>
<dbReference type="GO" id="GO:0016301">
    <property type="term" value="F:kinase activity"/>
    <property type="evidence" value="ECO:0007669"/>
    <property type="project" value="UniProtKB-KW"/>
</dbReference>
<evidence type="ECO:0000256" key="3">
    <source>
        <dbReference type="ARBA" id="ARBA00022741"/>
    </source>
</evidence>
<proteinExistence type="inferred from homology"/>
<evidence type="ECO:0000256" key="4">
    <source>
        <dbReference type="ARBA" id="ARBA00022777"/>
    </source>
</evidence>
<dbReference type="PANTHER" id="PTHR21060">
    <property type="entry name" value="ACETATE KINASE"/>
    <property type="match status" value="1"/>
</dbReference>
<evidence type="ECO:0000256" key="7">
    <source>
        <dbReference type="RuleBase" id="RU003835"/>
    </source>
</evidence>
<dbReference type="PRINTS" id="PR00471">
    <property type="entry name" value="ACETATEKNASE"/>
</dbReference>
<dbReference type="SUPFAM" id="SSF53067">
    <property type="entry name" value="Actin-like ATPase domain"/>
    <property type="match status" value="2"/>
</dbReference>
<dbReference type="CDD" id="cd24011">
    <property type="entry name" value="ASKHA_NBD_BK"/>
    <property type="match status" value="1"/>
</dbReference>
<dbReference type="InterPro" id="IPR043129">
    <property type="entry name" value="ATPase_NBD"/>
</dbReference>
<dbReference type="Pfam" id="PF00871">
    <property type="entry name" value="Acetate_kinase"/>
    <property type="match status" value="1"/>
</dbReference>
<gene>
    <name evidence="6 8" type="primary">buk</name>
    <name evidence="8" type="ORF">MACH08_23050</name>
</gene>
<evidence type="ECO:0000256" key="1">
    <source>
        <dbReference type="ARBA" id="ARBA00022490"/>
    </source>
</evidence>
<dbReference type="Gene3D" id="3.30.420.40">
    <property type="match status" value="2"/>
</dbReference>
<dbReference type="InterPro" id="IPR011245">
    <property type="entry name" value="Butyrate_kin"/>
</dbReference>
<reference evidence="8 9" key="1">
    <citation type="submission" date="2023-02" db="EMBL/GenBank/DDBJ databases">
        <title>Oceanobacillus kimchii IFOP_LL358 isolated form Alexandrium catenella lab strain.</title>
        <authorList>
            <person name="Gajardo G."/>
            <person name="Ueki S."/>
            <person name="Maruyama F."/>
        </authorList>
    </citation>
    <scope>NUCLEOTIDE SEQUENCE [LARGE SCALE GENOMIC DNA]</scope>
    <source>
        <strain evidence="8 9">IFOP_LL358</strain>
    </source>
</reference>
<dbReference type="PANTHER" id="PTHR21060:SF3">
    <property type="entry name" value="BUTYRATE KINASE 2-RELATED"/>
    <property type="match status" value="1"/>
</dbReference>
<comment type="caution">
    <text evidence="8">The sequence shown here is derived from an EMBL/GenBank/DDBJ whole genome shotgun (WGS) entry which is preliminary data.</text>
</comment>
<evidence type="ECO:0000313" key="9">
    <source>
        <dbReference type="Proteomes" id="UP001275436"/>
    </source>
</evidence>